<dbReference type="Gene3D" id="1.10.10.10">
    <property type="entry name" value="Winged helix-like DNA-binding domain superfamily/Winged helix DNA-binding domain"/>
    <property type="match status" value="1"/>
</dbReference>
<protein>
    <submittedName>
        <fullName evidence="6">LysR family transcriptional regulator</fullName>
    </submittedName>
</protein>
<dbReference type="InterPro" id="IPR005119">
    <property type="entry name" value="LysR_subst-bd"/>
</dbReference>
<dbReference type="SUPFAM" id="SSF46785">
    <property type="entry name" value="Winged helix' DNA-binding domain"/>
    <property type="match status" value="1"/>
</dbReference>
<evidence type="ECO:0000259" key="5">
    <source>
        <dbReference type="PROSITE" id="PS50931"/>
    </source>
</evidence>
<dbReference type="Pfam" id="PF03466">
    <property type="entry name" value="LysR_substrate"/>
    <property type="match status" value="1"/>
</dbReference>
<comment type="similarity">
    <text evidence="1">Belongs to the LysR transcriptional regulatory family.</text>
</comment>
<dbReference type="PANTHER" id="PTHR30346:SF28">
    <property type="entry name" value="HTH-TYPE TRANSCRIPTIONAL REGULATOR CYNR"/>
    <property type="match status" value="1"/>
</dbReference>
<dbReference type="InterPro" id="IPR000847">
    <property type="entry name" value="LysR_HTH_N"/>
</dbReference>
<dbReference type="OrthoDB" id="3181812at2"/>
<evidence type="ECO:0000256" key="2">
    <source>
        <dbReference type="ARBA" id="ARBA00023015"/>
    </source>
</evidence>
<keyword evidence="2" id="KW-0805">Transcription regulation</keyword>
<keyword evidence="3" id="KW-0238">DNA-binding</keyword>
<dbReference type="EMBL" id="BJYX01000001">
    <property type="protein sequence ID" value="GEO28580.1"/>
    <property type="molecule type" value="Genomic_DNA"/>
</dbReference>
<reference evidence="6 7" key="1">
    <citation type="submission" date="2019-07" db="EMBL/GenBank/DDBJ databases">
        <title>Whole genome shotgun sequence of Terrabacter aerolatus NBRC 106305.</title>
        <authorList>
            <person name="Hosoyama A."/>
            <person name="Uohara A."/>
            <person name="Ohji S."/>
            <person name="Ichikawa N."/>
        </authorList>
    </citation>
    <scope>NUCLEOTIDE SEQUENCE [LARGE SCALE GENOMIC DNA]</scope>
    <source>
        <strain evidence="6 7">NBRC 106305</strain>
    </source>
</reference>
<dbReference type="RefSeq" id="WP_147062779.1">
    <property type="nucleotide sequence ID" value="NZ_BAAARO010000025.1"/>
</dbReference>
<comment type="caution">
    <text evidence="6">The sequence shown here is derived from an EMBL/GenBank/DDBJ whole genome shotgun (WGS) entry which is preliminary data.</text>
</comment>
<evidence type="ECO:0000313" key="7">
    <source>
        <dbReference type="Proteomes" id="UP000321534"/>
    </source>
</evidence>
<dbReference type="InterPro" id="IPR036390">
    <property type="entry name" value="WH_DNA-bd_sf"/>
</dbReference>
<sequence>MRPAEFRAVVRLLPVFVVVAEVGQVTTAAAVLGMPQPTVSRALARLGELLGTPVVERDGRGIALTAAGRALLPFAQEGVGALERGVDVVTRSRVVGHGTVSLSFQTLLGETVVPALIRRFRDRFPGVRFELAQGSRQKALDDFEAGRCAVALVASPPSLPGASTTVLYDEPLVVAVHRSHPVAGAGSVSVERLAAVASDELIVLKTGFGLRGRVEEIYADAGVPLRVGFEAEDVHTARGLVGAGLGVAILPAFTPEGDVVPVGLDHPQALRTIGALVRHPAHDPTVAAFEEFVTRSGRSVALAALSRPSR</sequence>
<proteinExistence type="inferred from homology"/>
<feature type="domain" description="HTH lysR-type" evidence="5">
    <location>
        <begin position="11"/>
        <end position="65"/>
    </location>
</feature>
<gene>
    <name evidence="6" type="ORF">TAE01_03900</name>
</gene>
<organism evidence="6 7">
    <name type="scientific">Terrabacter aerolatus</name>
    <dbReference type="NCBI Taxonomy" id="422442"/>
    <lineage>
        <taxon>Bacteria</taxon>
        <taxon>Bacillati</taxon>
        <taxon>Actinomycetota</taxon>
        <taxon>Actinomycetes</taxon>
        <taxon>Micrococcales</taxon>
        <taxon>Intrasporangiaceae</taxon>
        <taxon>Terrabacter</taxon>
    </lineage>
</organism>
<keyword evidence="7" id="KW-1185">Reference proteome</keyword>
<dbReference type="GO" id="GO:0003677">
    <property type="term" value="F:DNA binding"/>
    <property type="evidence" value="ECO:0007669"/>
    <property type="project" value="UniProtKB-KW"/>
</dbReference>
<dbReference type="Proteomes" id="UP000321534">
    <property type="component" value="Unassembled WGS sequence"/>
</dbReference>
<dbReference type="PROSITE" id="PS50931">
    <property type="entry name" value="HTH_LYSR"/>
    <property type="match status" value="1"/>
</dbReference>
<evidence type="ECO:0000313" key="6">
    <source>
        <dbReference type="EMBL" id="GEO28580.1"/>
    </source>
</evidence>
<dbReference type="AlphaFoldDB" id="A0A512CX47"/>
<evidence type="ECO:0000256" key="1">
    <source>
        <dbReference type="ARBA" id="ARBA00009437"/>
    </source>
</evidence>
<keyword evidence="4" id="KW-0804">Transcription</keyword>
<name>A0A512CX47_9MICO</name>
<dbReference type="Pfam" id="PF00126">
    <property type="entry name" value="HTH_1"/>
    <property type="match status" value="1"/>
</dbReference>
<accession>A0A512CX47</accession>
<evidence type="ECO:0000256" key="4">
    <source>
        <dbReference type="ARBA" id="ARBA00023163"/>
    </source>
</evidence>
<dbReference type="PANTHER" id="PTHR30346">
    <property type="entry name" value="TRANSCRIPTIONAL DUAL REGULATOR HCAR-RELATED"/>
    <property type="match status" value="1"/>
</dbReference>
<dbReference type="InterPro" id="IPR036388">
    <property type="entry name" value="WH-like_DNA-bd_sf"/>
</dbReference>
<dbReference type="SUPFAM" id="SSF53850">
    <property type="entry name" value="Periplasmic binding protein-like II"/>
    <property type="match status" value="1"/>
</dbReference>
<dbReference type="GO" id="GO:0003700">
    <property type="term" value="F:DNA-binding transcription factor activity"/>
    <property type="evidence" value="ECO:0007669"/>
    <property type="project" value="InterPro"/>
</dbReference>
<dbReference type="Gene3D" id="3.40.190.10">
    <property type="entry name" value="Periplasmic binding protein-like II"/>
    <property type="match status" value="2"/>
</dbReference>
<dbReference type="GO" id="GO:0032993">
    <property type="term" value="C:protein-DNA complex"/>
    <property type="evidence" value="ECO:0007669"/>
    <property type="project" value="TreeGrafter"/>
</dbReference>
<evidence type="ECO:0000256" key="3">
    <source>
        <dbReference type="ARBA" id="ARBA00023125"/>
    </source>
</evidence>